<accession>A0A1M6QKJ4</accession>
<keyword evidence="2" id="KW-1185">Reference proteome</keyword>
<dbReference type="SUPFAM" id="SSF53474">
    <property type="entry name" value="alpha/beta-Hydrolases"/>
    <property type="match status" value="1"/>
</dbReference>
<name>A0A1M6QKJ4_9BACL</name>
<evidence type="ECO:0000313" key="1">
    <source>
        <dbReference type="EMBL" id="SHK20794.1"/>
    </source>
</evidence>
<proteinExistence type="predicted"/>
<dbReference type="InterPro" id="IPR029058">
    <property type="entry name" value="AB_hydrolase_fold"/>
</dbReference>
<dbReference type="Proteomes" id="UP000184016">
    <property type="component" value="Unassembled WGS sequence"/>
</dbReference>
<dbReference type="STRING" id="1830138.SAMN05443507_11034"/>
<gene>
    <name evidence="1" type="ORF">SAMN05443507_11034</name>
</gene>
<dbReference type="EMBL" id="FRAF01000010">
    <property type="protein sequence ID" value="SHK20794.1"/>
    <property type="molecule type" value="Genomic_DNA"/>
</dbReference>
<reference evidence="2" key="1">
    <citation type="submission" date="2016-11" db="EMBL/GenBank/DDBJ databases">
        <authorList>
            <person name="Varghese N."/>
            <person name="Submissions S."/>
        </authorList>
    </citation>
    <scope>NUCLEOTIDE SEQUENCE [LARGE SCALE GENOMIC DNA]</scope>
    <source>
        <strain evidence="2">USBA-503</strain>
    </source>
</reference>
<dbReference type="Gene3D" id="3.40.50.1820">
    <property type="entry name" value="alpha/beta hydrolase"/>
    <property type="match status" value="1"/>
</dbReference>
<evidence type="ECO:0000313" key="2">
    <source>
        <dbReference type="Proteomes" id="UP000184016"/>
    </source>
</evidence>
<evidence type="ECO:0008006" key="3">
    <source>
        <dbReference type="Google" id="ProtNLM"/>
    </source>
</evidence>
<sequence length="407" mass="46816">MDPSICMETVKDLTTNGLGVDPDAEALVYERPSINSLVPGLFCTGRLSAARVLLRMPSPDLWNGKLMIGATPAVRNEYSLDLLLSDIVIQRGYAYAACDKGTPQLTLRDPSRSMEEWTDIYAQLTDWAASHVESYYGSKAQYIYISGVSNGGYITRRMMELYPHRYHGGVEWEGVLWHTRQRHLLTTLPVMVQSYPIYRNWRGDYSTAERASAFENLIEMGLHPDSEPFWDVYYRVYWLVSLWLYGRNLDPDWKPFAAEWSKDWLENPQFLADYPWLERLPFFNERIKRIENNGQITKPLLSVAGNYDCLIPFRDHAEAYAKLVESAGASTYHRLYEIDRGNHVDGLLRSHRGKQQPVLPYYEAALMHMERWVEKGFSPPQSGKYEKIEDFAGDIALFSKSSSDSSD</sequence>
<protein>
    <recommendedName>
        <fullName evidence="3">Tannase and feruloyl esterase</fullName>
    </recommendedName>
</protein>
<dbReference type="OrthoDB" id="189734at2"/>
<organism evidence="1 2">
    <name type="scientific">Alicyclobacillus tolerans</name>
    <dbReference type="NCBI Taxonomy" id="90970"/>
    <lineage>
        <taxon>Bacteria</taxon>
        <taxon>Bacillati</taxon>
        <taxon>Bacillota</taxon>
        <taxon>Bacilli</taxon>
        <taxon>Bacillales</taxon>
        <taxon>Alicyclobacillaceae</taxon>
        <taxon>Alicyclobacillus</taxon>
    </lineage>
</organism>
<dbReference type="AlphaFoldDB" id="A0A1M6QKJ4"/>